<evidence type="ECO:0000313" key="12">
    <source>
        <dbReference type="EMBL" id="ROR93770.1"/>
    </source>
</evidence>
<evidence type="ECO:0000256" key="2">
    <source>
        <dbReference type="ARBA" id="ARBA00022670"/>
    </source>
</evidence>
<dbReference type="PRINTS" id="PR00723">
    <property type="entry name" value="SUBTILISIN"/>
</dbReference>
<feature type="active site" description="Charge relay system" evidence="5 6">
    <location>
        <position position="288"/>
    </location>
</feature>
<feature type="chain" id="PRO_5018222525" evidence="10">
    <location>
        <begin position="42"/>
        <end position="1252"/>
    </location>
</feature>
<feature type="active site" description="Charge relay system" evidence="5 6">
    <location>
        <position position="647"/>
    </location>
</feature>
<sequence length="1252" mass="128335">MTAGQVKKHQSHRARRTVLAATAAAATALSLTAVGVAAAQAAPDDGSGGRAPTIPLQHPQHVDAGQSLHERTGVSSYYVRFDLPSVREELEATKNQRVSQAAVVDRTTEAIESAAEEVVDELGIGEDDVLYTTVNGLAGVAVRADSADLAQIAERDDVISVTPISPKQLTSNSGSNLLTGAAATWDYVGVTGEGQTIAVIDTGIDFSHRDFNPSFEGSYPASYDAGFFESQPSWGEDTGKVIGGYDFVGHLYTGTDGSPAARPDPNPMDESAAMCPGIDPSIPRGGGHGSHVSGTAAGYGVNADGSTFQGSYADLDDEELRSMKVGPGSAPGADLVALKVFGCAGSTEYVAAALDWLLDPTNETAAKVTVVNMSVGWTYASPDDPDNLLVEELTQDGVTVVISAGNDGDVFDVGGSNGNSPAALTVANSIGDTFVYETVDASAPEDEVSELLAGQYSVNFAGTYPDQTFEVVALPSAGKSVSYLSGCEAFDAADAALVAGKVVILAWDDAAALPCGSLVRFNNAAAAGATGVLLTSTTNVFLAGIGGNAGLPGFQLTADATAGFVESYDPATGAITLPAEGRTVTFAYGPTVVQQFDDEADTLNASSSRGSHGTFGAVKPDVAAPGTLIASAGVGSGDDLAIMSGTSMASPHVAGIAALVRAARTDLPREAVKAAIVNTATHDVTIDGIPFGPGRVGSGRVDAERAATTPVVAYDKAAPEAVGVTFGVLEVGEAALTVERTVAVRNLSGQQQSVAVSFESQSDVTGVEYTVSPSEVSVAPGTTADVTVTLTVADPTQLAKDLDPTMDLDSGIGLVRDFLATPSGWLVLSPMEQESLLVPVAAAVKPHADMSGSDVVFADAEATTSQIDLSGRGLDQGSGDPEDPQHYQSVIVPTQLVAQSPRLPMDDPTTEEVEGLLNTTASTVDIASVGTTAFLAEWEDDQGILRTSSYVGFGIETWNPWSYLGTQFATIAIDVYVPGAEEPYVVWVEKYLSNTGDYVDTSVVSVYAPDGRNTGLELLNTLDGSIDTNVFDQRQAFLPVDLTAFGFTPEQIEAGDVSFTFDVCGYSEWSSDPQTKCVDTVEDLEFDLASAYTFGNGYNAVYLDTPGTSIPVTRPAAAPAAPIVPLAAAAAAEPGEATHVGDLLLLHLHNGVSTSETGPAQIVPVLELADETPSEEPSETVSPSTDPSDTGSPTASTTPTDGGSSSPSPSASSGGPLGSTGAPVIGAVIAAVALLLGGAVLLLVRRRRGLTS</sequence>
<dbReference type="SUPFAM" id="SSF52743">
    <property type="entry name" value="Subtilisin-like"/>
    <property type="match status" value="1"/>
</dbReference>
<feature type="region of interest" description="Disordered" evidence="8">
    <location>
        <begin position="1170"/>
        <end position="1217"/>
    </location>
</feature>
<dbReference type="PROSITE" id="PS00137">
    <property type="entry name" value="SUBTILASE_HIS"/>
    <property type="match status" value="1"/>
</dbReference>
<proteinExistence type="inferred from homology"/>
<name>A0A3N2D1W2_9MICO</name>
<dbReference type="InterPro" id="IPR013783">
    <property type="entry name" value="Ig-like_fold"/>
</dbReference>
<keyword evidence="3 6" id="KW-0378">Hydrolase</keyword>
<evidence type="ECO:0000256" key="9">
    <source>
        <dbReference type="SAM" id="Phobius"/>
    </source>
</evidence>
<dbReference type="PROSITE" id="PS00136">
    <property type="entry name" value="SUBTILASE_ASP"/>
    <property type="match status" value="1"/>
</dbReference>
<dbReference type="PANTHER" id="PTHR43806">
    <property type="entry name" value="PEPTIDASE S8"/>
    <property type="match status" value="1"/>
</dbReference>
<feature type="domain" description="Peptidase S8/S53" evidence="11">
    <location>
        <begin position="192"/>
        <end position="682"/>
    </location>
</feature>
<keyword evidence="4 6" id="KW-0720">Serine protease</keyword>
<dbReference type="PROSITE" id="PS00138">
    <property type="entry name" value="SUBTILASE_SER"/>
    <property type="match status" value="1"/>
</dbReference>
<keyword evidence="9" id="KW-1133">Transmembrane helix</keyword>
<gene>
    <name evidence="12" type="ORF">EDD28_3194</name>
</gene>
<evidence type="ECO:0000256" key="4">
    <source>
        <dbReference type="ARBA" id="ARBA00022825"/>
    </source>
</evidence>
<dbReference type="PANTHER" id="PTHR43806:SF11">
    <property type="entry name" value="CEREVISIN-RELATED"/>
    <property type="match status" value="1"/>
</dbReference>
<keyword evidence="13" id="KW-1185">Reference proteome</keyword>
<keyword evidence="9" id="KW-0472">Membrane</keyword>
<dbReference type="PROSITE" id="PS51318">
    <property type="entry name" value="TAT"/>
    <property type="match status" value="1"/>
</dbReference>
<dbReference type="InterPro" id="IPR036852">
    <property type="entry name" value="Peptidase_S8/S53_dom_sf"/>
</dbReference>
<dbReference type="Proteomes" id="UP000275356">
    <property type="component" value="Unassembled WGS sequence"/>
</dbReference>
<dbReference type="InterPro" id="IPR022398">
    <property type="entry name" value="Peptidase_S8_His-AS"/>
</dbReference>
<dbReference type="EMBL" id="RKHQ01000002">
    <property type="protein sequence ID" value="ROR93770.1"/>
    <property type="molecule type" value="Genomic_DNA"/>
</dbReference>
<accession>A0A3N2D1W2</accession>
<feature type="active site" description="Charge relay system" evidence="5 6">
    <location>
        <position position="201"/>
    </location>
</feature>
<comment type="caution">
    <text evidence="12">The sequence shown here is derived from an EMBL/GenBank/DDBJ whole genome shotgun (WGS) entry which is preliminary data.</text>
</comment>
<keyword evidence="2 6" id="KW-0645">Protease</keyword>
<keyword evidence="9" id="KW-0812">Transmembrane</keyword>
<feature type="signal peptide" evidence="10">
    <location>
        <begin position="1"/>
        <end position="41"/>
    </location>
</feature>
<dbReference type="Gene3D" id="3.40.50.200">
    <property type="entry name" value="Peptidase S8/S53 domain"/>
    <property type="match status" value="2"/>
</dbReference>
<dbReference type="Pfam" id="PF00082">
    <property type="entry name" value="Peptidase_S8"/>
    <property type="match status" value="1"/>
</dbReference>
<dbReference type="InterPro" id="IPR023828">
    <property type="entry name" value="Peptidase_S8_Ser-AS"/>
</dbReference>
<evidence type="ECO:0000259" key="11">
    <source>
        <dbReference type="Pfam" id="PF00082"/>
    </source>
</evidence>
<dbReference type="GO" id="GO:0004252">
    <property type="term" value="F:serine-type endopeptidase activity"/>
    <property type="evidence" value="ECO:0007669"/>
    <property type="project" value="UniProtKB-UniRule"/>
</dbReference>
<dbReference type="InterPro" id="IPR000209">
    <property type="entry name" value="Peptidase_S8/S53_dom"/>
</dbReference>
<dbReference type="InterPro" id="IPR006311">
    <property type="entry name" value="TAT_signal"/>
</dbReference>
<evidence type="ECO:0000256" key="5">
    <source>
        <dbReference type="PIRSR" id="PIRSR615500-1"/>
    </source>
</evidence>
<protein>
    <submittedName>
        <fullName evidence="12">Subtilase family protein</fullName>
    </submittedName>
</protein>
<evidence type="ECO:0000256" key="1">
    <source>
        <dbReference type="ARBA" id="ARBA00011073"/>
    </source>
</evidence>
<dbReference type="InterPro" id="IPR015500">
    <property type="entry name" value="Peptidase_S8_subtilisin-rel"/>
</dbReference>
<keyword evidence="10" id="KW-0732">Signal</keyword>
<organism evidence="12 13">
    <name type="scientific">Salana multivorans</name>
    <dbReference type="NCBI Taxonomy" id="120377"/>
    <lineage>
        <taxon>Bacteria</taxon>
        <taxon>Bacillati</taxon>
        <taxon>Actinomycetota</taxon>
        <taxon>Actinomycetes</taxon>
        <taxon>Micrococcales</taxon>
        <taxon>Beutenbergiaceae</taxon>
        <taxon>Salana</taxon>
    </lineage>
</organism>
<dbReference type="GO" id="GO:0005975">
    <property type="term" value="P:carbohydrate metabolic process"/>
    <property type="evidence" value="ECO:0007669"/>
    <property type="project" value="UniProtKB-ARBA"/>
</dbReference>
<dbReference type="PROSITE" id="PS51892">
    <property type="entry name" value="SUBTILASE"/>
    <property type="match status" value="1"/>
</dbReference>
<evidence type="ECO:0000256" key="3">
    <source>
        <dbReference type="ARBA" id="ARBA00022801"/>
    </source>
</evidence>
<evidence type="ECO:0000256" key="8">
    <source>
        <dbReference type="SAM" id="MobiDB-lite"/>
    </source>
</evidence>
<dbReference type="GO" id="GO:0006508">
    <property type="term" value="P:proteolysis"/>
    <property type="evidence" value="ECO:0007669"/>
    <property type="project" value="UniProtKB-KW"/>
</dbReference>
<feature type="compositionally biased region" description="Low complexity" evidence="8">
    <location>
        <begin position="1179"/>
        <end position="1217"/>
    </location>
</feature>
<dbReference type="AlphaFoldDB" id="A0A3N2D1W2"/>
<dbReference type="Gene3D" id="2.60.40.10">
    <property type="entry name" value="Immunoglobulins"/>
    <property type="match status" value="1"/>
</dbReference>
<dbReference type="InterPro" id="IPR023827">
    <property type="entry name" value="Peptidase_S8_Asp-AS"/>
</dbReference>
<evidence type="ECO:0000256" key="7">
    <source>
        <dbReference type="RuleBase" id="RU003355"/>
    </source>
</evidence>
<comment type="similarity">
    <text evidence="1 6 7">Belongs to the peptidase S8 family.</text>
</comment>
<dbReference type="InterPro" id="IPR050131">
    <property type="entry name" value="Peptidase_S8_subtilisin-like"/>
</dbReference>
<reference evidence="12 13" key="1">
    <citation type="submission" date="2018-11" db="EMBL/GenBank/DDBJ databases">
        <title>Sequencing the genomes of 1000 actinobacteria strains.</title>
        <authorList>
            <person name="Klenk H.-P."/>
        </authorList>
    </citation>
    <scope>NUCLEOTIDE SEQUENCE [LARGE SCALE GENOMIC DNA]</scope>
    <source>
        <strain evidence="12 13">DSM 13521</strain>
    </source>
</reference>
<evidence type="ECO:0000313" key="13">
    <source>
        <dbReference type="Proteomes" id="UP000275356"/>
    </source>
</evidence>
<feature type="transmembrane region" description="Helical" evidence="9">
    <location>
        <begin position="1224"/>
        <end position="1244"/>
    </location>
</feature>
<evidence type="ECO:0000256" key="6">
    <source>
        <dbReference type="PROSITE-ProRule" id="PRU01240"/>
    </source>
</evidence>
<evidence type="ECO:0000256" key="10">
    <source>
        <dbReference type="SAM" id="SignalP"/>
    </source>
</evidence>